<dbReference type="EMBL" id="CM004475">
    <property type="protein sequence ID" value="OCT78646.1"/>
    <property type="molecule type" value="Genomic_DNA"/>
</dbReference>
<keyword evidence="1" id="KW-0812">Transmembrane</keyword>
<organism evidence="2 3">
    <name type="scientific">Xenopus laevis</name>
    <name type="common">African clawed frog</name>
    <dbReference type="NCBI Taxonomy" id="8355"/>
    <lineage>
        <taxon>Eukaryota</taxon>
        <taxon>Metazoa</taxon>
        <taxon>Chordata</taxon>
        <taxon>Craniata</taxon>
        <taxon>Vertebrata</taxon>
        <taxon>Euteleostomi</taxon>
        <taxon>Amphibia</taxon>
        <taxon>Batrachia</taxon>
        <taxon>Anura</taxon>
        <taxon>Pipoidea</taxon>
        <taxon>Pipidae</taxon>
        <taxon>Xenopodinae</taxon>
        <taxon>Xenopus</taxon>
        <taxon>Xenopus</taxon>
    </lineage>
</organism>
<evidence type="ECO:0000256" key="1">
    <source>
        <dbReference type="SAM" id="Phobius"/>
    </source>
</evidence>
<proteinExistence type="predicted"/>
<accession>A0A974HID0</accession>
<reference evidence="3" key="1">
    <citation type="journal article" date="2016" name="Nature">
        <title>Genome evolution in the allotetraploid frog Xenopus laevis.</title>
        <authorList>
            <person name="Session A.M."/>
            <person name="Uno Y."/>
            <person name="Kwon T."/>
            <person name="Chapman J.A."/>
            <person name="Toyoda A."/>
            <person name="Takahashi S."/>
            <person name="Fukui A."/>
            <person name="Hikosaka A."/>
            <person name="Suzuki A."/>
            <person name="Kondo M."/>
            <person name="van Heeringen S.J."/>
            <person name="Quigley I."/>
            <person name="Heinz S."/>
            <person name="Ogino H."/>
            <person name="Ochi H."/>
            <person name="Hellsten U."/>
            <person name="Lyons J.B."/>
            <person name="Simakov O."/>
            <person name="Putnam N."/>
            <person name="Stites J."/>
            <person name="Kuroki Y."/>
            <person name="Tanaka T."/>
            <person name="Michiue T."/>
            <person name="Watanabe M."/>
            <person name="Bogdanovic O."/>
            <person name="Lister R."/>
            <person name="Georgiou G."/>
            <person name="Paranjpe S.S."/>
            <person name="van Kruijsbergen I."/>
            <person name="Shu S."/>
            <person name="Carlson J."/>
            <person name="Kinoshita T."/>
            <person name="Ohta Y."/>
            <person name="Mawaribuchi S."/>
            <person name="Jenkins J."/>
            <person name="Grimwood J."/>
            <person name="Schmutz J."/>
            <person name="Mitros T."/>
            <person name="Mozaffari S.V."/>
            <person name="Suzuki Y."/>
            <person name="Haramoto Y."/>
            <person name="Yamamoto T.S."/>
            <person name="Takagi C."/>
            <person name="Heald R."/>
            <person name="Miller K."/>
            <person name="Haudenschild C."/>
            <person name="Kitzman J."/>
            <person name="Nakayama T."/>
            <person name="Izutsu Y."/>
            <person name="Robert J."/>
            <person name="Fortriede J."/>
            <person name="Burns K."/>
            <person name="Lotay V."/>
            <person name="Karimi K."/>
            <person name="Yasuoka Y."/>
            <person name="Dichmann D.S."/>
            <person name="Flajnik M.F."/>
            <person name="Houston D.W."/>
            <person name="Shendure J."/>
            <person name="DuPasquier L."/>
            <person name="Vize P.D."/>
            <person name="Zorn A.M."/>
            <person name="Ito M."/>
            <person name="Marcotte E.M."/>
            <person name="Wallingford J.B."/>
            <person name="Ito Y."/>
            <person name="Asashima M."/>
            <person name="Ueno N."/>
            <person name="Matsuda Y."/>
            <person name="Veenstra G.J."/>
            <person name="Fujiyama A."/>
            <person name="Harland R.M."/>
            <person name="Taira M."/>
            <person name="Rokhsar D.S."/>
        </authorList>
    </citation>
    <scope>NUCLEOTIDE SEQUENCE [LARGE SCALE GENOMIC DNA]</scope>
    <source>
        <strain evidence="3">J</strain>
    </source>
</reference>
<name>A0A974HID0_XENLA</name>
<evidence type="ECO:0000313" key="2">
    <source>
        <dbReference type="EMBL" id="OCT78646.1"/>
    </source>
</evidence>
<dbReference type="Proteomes" id="UP000694892">
    <property type="component" value="Chromosome 5S"/>
</dbReference>
<feature type="transmembrane region" description="Helical" evidence="1">
    <location>
        <begin position="21"/>
        <end position="41"/>
    </location>
</feature>
<sequence>MKMSSLDVLSIHIVKPRTRTNMNVLAGMPLIFLSVTFGIYANEVLALGTRTMYRQSLCRNVMPYSFGCST</sequence>
<dbReference type="AlphaFoldDB" id="A0A974HID0"/>
<gene>
    <name evidence="2" type="ORF">XELAEV_18029732mg</name>
</gene>
<keyword evidence="1" id="KW-1133">Transmembrane helix</keyword>
<evidence type="ECO:0000313" key="3">
    <source>
        <dbReference type="Proteomes" id="UP000694892"/>
    </source>
</evidence>
<keyword evidence="1" id="KW-0472">Membrane</keyword>
<protein>
    <submittedName>
        <fullName evidence="2">Uncharacterized protein</fullName>
    </submittedName>
</protein>